<gene>
    <name evidence="2" type="ORF">LNINA_LOCUS12507</name>
</gene>
<organism evidence="2 3">
    <name type="scientific">Leptosia nina</name>
    <dbReference type="NCBI Taxonomy" id="320188"/>
    <lineage>
        <taxon>Eukaryota</taxon>
        <taxon>Metazoa</taxon>
        <taxon>Ecdysozoa</taxon>
        <taxon>Arthropoda</taxon>
        <taxon>Hexapoda</taxon>
        <taxon>Insecta</taxon>
        <taxon>Pterygota</taxon>
        <taxon>Neoptera</taxon>
        <taxon>Endopterygota</taxon>
        <taxon>Lepidoptera</taxon>
        <taxon>Glossata</taxon>
        <taxon>Ditrysia</taxon>
        <taxon>Papilionoidea</taxon>
        <taxon>Pieridae</taxon>
        <taxon>Pierinae</taxon>
        <taxon>Leptosia</taxon>
    </lineage>
</organism>
<name>A0AAV1JX74_9NEOP</name>
<feature type="compositionally biased region" description="Polar residues" evidence="1">
    <location>
        <begin position="1"/>
        <end position="12"/>
    </location>
</feature>
<proteinExistence type="predicted"/>
<feature type="region of interest" description="Disordered" evidence="1">
    <location>
        <begin position="1"/>
        <end position="82"/>
    </location>
</feature>
<accession>A0AAV1JX74</accession>
<comment type="caution">
    <text evidence="2">The sequence shown here is derived from an EMBL/GenBank/DDBJ whole genome shotgun (WGS) entry which is preliminary data.</text>
</comment>
<feature type="compositionally biased region" description="Basic and acidic residues" evidence="1">
    <location>
        <begin position="32"/>
        <end position="57"/>
    </location>
</feature>
<evidence type="ECO:0000313" key="2">
    <source>
        <dbReference type="EMBL" id="CAK1553510.1"/>
    </source>
</evidence>
<evidence type="ECO:0000313" key="3">
    <source>
        <dbReference type="Proteomes" id="UP001497472"/>
    </source>
</evidence>
<evidence type="ECO:0000256" key="1">
    <source>
        <dbReference type="SAM" id="MobiDB-lite"/>
    </source>
</evidence>
<feature type="compositionally biased region" description="Basic and acidic residues" evidence="1">
    <location>
        <begin position="71"/>
        <end position="82"/>
    </location>
</feature>
<sequence>MHTVLQRVQSSAEPVPRRRKRSNVECYYLSNREARAQRHTNEREDGESYRRDRDAARQRRHGVSESALPLHTDDEKSTSKRV</sequence>
<keyword evidence="3" id="KW-1185">Reference proteome</keyword>
<dbReference type="EMBL" id="CAVLEF010000225">
    <property type="protein sequence ID" value="CAK1553510.1"/>
    <property type="molecule type" value="Genomic_DNA"/>
</dbReference>
<protein>
    <submittedName>
        <fullName evidence="2">Uncharacterized protein</fullName>
    </submittedName>
</protein>
<dbReference type="AlphaFoldDB" id="A0AAV1JX74"/>
<dbReference type="Proteomes" id="UP001497472">
    <property type="component" value="Unassembled WGS sequence"/>
</dbReference>
<reference evidence="2 3" key="1">
    <citation type="submission" date="2023-11" db="EMBL/GenBank/DDBJ databases">
        <authorList>
            <person name="Okamura Y."/>
        </authorList>
    </citation>
    <scope>NUCLEOTIDE SEQUENCE [LARGE SCALE GENOMIC DNA]</scope>
</reference>